<dbReference type="GO" id="GO:0009378">
    <property type="term" value="F:four-way junction helicase activity"/>
    <property type="evidence" value="ECO:0007669"/>
    <property type="project" value="TreeGrafter"/>
</dbReference>
<dbReference type="InterPro" id="IPR014001">
    <property type="entry name" value="Helicase_ATP-bd"/>
</dbReference>
<keyword evidence="4 11" id="KW-0863">Zinc-finger</keyword>
<evidence type="ECO:0000256" key="7">
    <source>
        <dbReference type="ARBA" id="ARBA00022833"/>
    </source>
</evidence>
<keyword evidence="6 15" id="KW-0347">Helicase</keyword>
<evidence type="ECO:0000256" key="6">
    <source>
        <dbReference type="ARBA" id="ARBA00022806"/>
    </source>
</evidence>
<evidence type="ECO:0000256" key="3">
    <source>
        <dbReference type="ARBA" id="ARBA00022741"/>
    </source>
</evidence>
<evidence type="ECO:0000256" key="5">
    <source>
        <dbReference type="ARBA" id="ARBA00022801"/>
    </source>
</evidence>
<feature type="domain" description="Helicase C-terminal" evidence="13">
    <location>
        <begin position="919"/>
        <end position="1077"/>
    </location>
</feature>
<dbReference type="InterPro" id="IPR010666">
    <property type="entry name" value="Znf_GRF"/>
</dbReference>
<dbReference type="GO" id="GO:0005694">
    <property type="term" value="C:chromosome"/>
    <property type="evidence" value="ECO:0007669"/>
    <property type="project" value="TreeGrafter"/>
</dbReference>
<dbReference type="Pfam" id="PF00270">
    <property type="entry name" value="DEAD"/>
    <property type="match status" value="1"/>
</dbReference>
<evidence type="ECO:0000256" key="11">
    <source>
        <dbReference type="PROSITE-ProRule" id="PRU01343"/>
    </source>
</evidence>
<feature type="domain" description="Helicase ATP-binding" evidence="12">
    <location>
        <begin position="704"/>
        <end position="876"/>
    </location>
</feature>
<dbReference type="EC" id="5.6.2.4" evidence="10"/>
<dbReference type="CDD" id="cd18018">
    <property type="entry name" value="DEXHc_RecQ4-like"/>
    <property type="match status" value="1"/>
</dbReference>
<dbReference type="PANTHER" id="PTHR13710:SF108">
    <property type="entry name" value="ATP-DEPENDENT DNA HELICASE Q4"/>
    <property type="match status" value="1"/>
</dbReference>
<dbReference type="GO" id="GO:0005634">
    <property type="term" value="C:nucleus"/>
    <property type="evidence" value="ECO:0007669"/>
    <property type="project" value="TreeGrafter"/>
</dbReference>
<dbReference type="PROSITE" id="PS51999">
    <property type="entry name" value="ZF_GRF"/>
    <property type="match status" value="1"/>
</dbReference>
<evidence type="ECO:0000259" key="12">
    <source>
        <dbReference type="PROSITE" id="PS51192"/>
    </source>
</evidence>
<dbReference type="PANTHER" id="PTHR13710">
    <property type="entry name" value="DNA HELICASE RECQ FAMILY MEMBER"/>
    <property type="match status" value="1"/>
</dbReference>
<dbReference type="GO" id="GO:0003676">
    <property type="term" value="F:nucleic acid binding"/>
    <property type="evidence" value="ECO:0007669"/>
    <property type="project" value="InterPro"/>
</dbReference>
<dbReference type="InterPro" id="IPR004589">
    <property type="entry name" value="DNA_helicase_ATP-dep_RecQ"/>
</dbReference>
<evidence type="ECO:0000313" key="15">
    <source>
        <dbReference type="EMBL" id="CCA16015.1"/>
    </source>
</evidence>
<comment type="catalytic activity">
    <reaction evidence="9">
        <text>Couples ATP hydrolysis with the unwinding of duplex DNA by translocating in the 3'-5' direction.</text>
        <dbReference type="EC" id="5.6.2.4"/>
    </reaction>
</comment>
<dbReference type="GO" id="GO:0008270">
    <property type="term" value="F:zinc ion binding"/>
    <property type="evidence" value="ECO:0007669"/>
    <property type="project" value="UniProtKB-KW"/>
</dbReference>
<dbReference type="Pfam" id="PF06839">
    <property type="entry name" value="Zn_ribbon_GRF"/>
    <property type="match status" value="1"/>
</dbReference>
<keyword evidence="8" id="KW-0067">ATP-binding</keyword>
<protein>
    <recommendedName>
        <fullName evidence="10">DNA 3'-5' helicase</fullName>
        <ecNumber evidence="10">5.6.2.4</ecNumber>
    </recommendedName>
</protein>
<dbReference type="GO" id="GO:0005524">
    <property type="term" value="F:ATP binding"/>
    <property type="evidence" value="ECO:0007669"/>
    <property type="project" value="UniProtKB-KW"/>
</dbReference>
<dbReference type="Gene3D" id="3.40.50.300">
    <property type="entry name" value="P-loop containing nucleotide triphosphate hydrolases"/>
    <property type="match status" value="2"/>
</dbReference>
<evidence type="ECO:0000259" key="14">
    <source>
        <dbReference type="PROSITE" id="PS51999"/>
    </source>
</evidence>
<dbReference type="PROSITE" id="PS51192">
    <property type="entry name" value="HELICASE_ATP_BIND_1"/>
    <property type="match status" value="1"/>
</dbReference>
<dbReference type="HOGENOM" id="CLU_250050_0_0_1"/>
<evidence type="ECO:0000256" key="4">
    <source>
        <dbReference type="ARBA" id="ARBA00022771"/>
    </source>
</evidence>
<reference evidence="15" key="1">
    <citation type="journal article" date="2011" name="PLoS Biol.">
        <title>Gene gain and loss during evolution of obligate parasitism in the white rust pathogen of Arabidopsis thaliana.</title>
        <authorList>
            <person name="Kemen E."/>
            <person name="Gardiner A."/>
            <person name="Schultz-Larsen T."/>
            <person name="Kemen A.C."/>
            <person name="Balmuth A.L."/>
            <person name="Robert-Seilaniantz A."/>
            <person name="Bailey K."/>
            <person name="Holub E."/>
            <person name="Studholme D.J."/>
            <person name="Maclean D."/>
            <person name="Jones J.D."/>
        </authorList>
    </citation>
    <scope>NUCLEOTIDE SEQUENCE</scope>
</reference>
<evidence type="ECO:0000256" key="1">
    <source>
        <dbReference type="ARBA" id="ARBA00005446"/>
    </source>
</evidence>
<reference evidence="15" key="2">
    <citation type="submission" date="2011-02" db="EMBL/GenBank/DDBJ databases">
        <authorList>
            <person name="MacLean D."/>
        </authorList>
    </citation>
    <scope>NUCLEOTIDE SEQUENCE</scope>
</reference>
<dbReference type="GO" id="GO:0000724">
    <property type="term" value="P:double-strand break repair via homologous recombination"/>
    <property type="evidence" value="ECO:0007669"/>
    <property type="project" value="TreeGrafter"/>
</dbReference>
<evidence type="ECO:0000256" key="8">
    <source>
        <dbReference type="ARBA" id="ARBA00022840"/>
    </source>
</evidence>
<dbReference type="PROSITE" id="PS51194">
    <property type="entry name" value="HELICASE_CTER"/>
    <property type="match status" value="1"/>
</dbReference>
<dbReference type="InterPro" id="IPR027417">
    <property type="entry name" value="P-loop_NTPase"/>
</dbReference>
<evidence type="ECO:0000256" key="2">
    <source>
        <dbReference type="ARBA" id="ARBA00022723"/>
    </source>
</evidence>
<dbReference type="Pfam" id="PF00271">
    <property type="entry name" value="Helicase_C"/>
    <property type="match status" value="1"/>
</dbReference>
<comment type="similarity">
    <text evidence="1">Belongs to the helicase family. RecQ subfamily.</text>
</comment>
<keyword evidence="7" id="KW-0862">Zinc</keyword>
<name>F0W4I2_9STRA</name>
<keyword evidence="3" id="KW-0547">Nucleotide-binding</keyword>
<dbReference type="GO" id="GO:0005737">
    <property type="term" value="C:cytoplasm"/>
    <property type="evidence" value="ECO:0007669"/>
    <property type="project" value="TreeGrafter"/>
</dbReference>
<keyword evidence="5" id="KW-0378">Hydrolase</keyword>
<proteinExistence type="inferred from homology"/>
<dbReference type="SMART" id="SM00487">
    <property type="entry name" value="DEXDc"/>
    <property type="match status" value="1"/>
</dbReference>
<dbReference type="InterPro" id="IPR001650">
    <property type="entry name" value="Helicase_C-like"/>
</dbReference>
<evidence type="ECO:0000259" key="13">
    <source>
        <dbReference type="PROSITE" id="PS51194"/>
    </source>
</evidence>
<keyword evidence="2" id="KW-0479">Metal-binding</keyword>
<dbReference type="InterPro" id="IPR011545">
    <property type="entry name" value="DEAD/DEAH_box_helicase_dom"/>
</dbReference>
<sequence>MTQNLHEPDHGPPDTYTGRINYRAPSMNEDINARTHYPPQNSMLYMSHTGSGASIHLGVQQNYRNARTEYIPSLSSHQYVARNDPNTAFSDERNLAFWGTTVGRSDCVLNPLDSHHIASSASGNRDQEIIIPMQKVDQKGYIGTQNMATVGYSTARFSYPTTHLENVTSTNQSMHKFRYVSSGHSEVISDYFPPRESGSMQLHSKIEQSYQRRTSYYERDPLESPDGMTEQDGECDLRQKPIEGHHHQCDYHNCPNRARVLQMYGKFCNRHVIVAPCGFPGCRDKAAAKFSMCTKHISLGKEALHDVLANRAQNVPVCKTLGCFKNDQGRGYCRGHEKLLMATGRLPKHIKQKAVHLEDNFNTIYNEIFNDGFISTKNTFDKIPDSITANSKVSASTECASRSLDTPKKQSREECKNEILTCGPNESKDSIMGNLDLDVLNDYSPTKVHAHRYMPTTGLQSLNGKASRMTSKHGNFVRLNMKRRHGRSSRKPREVPAYMRASSIENMNQDNALRNTSSSVENNGGFACNHLEGDPWRSDPTPQKIGQEKVILDDVNYFLFECMAIVSTSNKTLPSSSTSIHSVTHRAPSPRCHHMLECKLVTVKKKNVNHGKSFFTCPYHVTEGQCDFFLWEDNFIPFALKQLAEKCKDWVTLDDFDSSLASNQPGLRPIQSHDSIPSQNQDLVHNLRVVFGHQDFRECQLWAIKRVSNSQDAVLILPTGAGKSLCYQFPVLFLAGIALVISPLIALMQDQYDHLPALMKQYATILSSASSMRKTDYVSMLDRLHRKELKLIYISPERATTKSFLHLLSLSKVTISLVCVDEAHCISEWSHYFRPSFLRLCDTIFPRADCILALTATASKRVTLDILTQIKKRRERYHEVELKEAESPVMRLPWYRPNLSINIVRVESERERIDHLVMLLHQFFDNKSNRGGLLIYVHRQRDAENVAMLLEQQLIPLLTNSKKSFRIASFHAGLDPAIKSRIRSQFQRGLIKIMVATIAFGMGIDKQNVRGVIHYHFPASIEAYVQQMGRAGRDQKHAFVISYLLVEEVIPRHSLLFHSSIEEKQLESLFNLLGNLVAREVLDGYSLDELTIDVLTAADEHCVVTRTNVDKSSQLLVIDLELAWLEVFVDMNKAMIQTFLALCHLEVESSSNESMGINMDAEFTPRGLICVVYLPASKLLTKDGDARFLMRIVGAIEQGKLSKIAHVERRNEGYISELVLRFPLLETAMHLFKSNPEFTLEENVEAMEQRLWHKLQEFDNGGVISRFEAEKLACRIQLELSNLDQQELQKSMSLLTSRLYRKHEQLQSRQVKRFETLYSIFQEASISAQKDLELINSSDSNSDSVQRQRQIRLEQQLTSYFDDKYCKKQCKLLIEDLIPTLSVDKHRMIVEDINELLLTDSGVEVWTSMNVTKVLHGIGSPKFPQQKWRDHKLWGKHENVAFEQILSAAQTTMSHDDAQLESRLLSSFSADWIQ</sequence>
<evidence type="ECO:0000256" key="9">
    <source>
        <dbReference type="ARBA" id="ARBA00034617"/>
    </source>
</evidence>
<accession>F0W4I2</accession>
<dbReference type="SMART" id="SM00490">
    <property type="entry name" value="HELICc"/>
    <property type="match status" value="1"/>
</dbReference>
<dbReference type="SUPFAM" id="SSF52540">
    <property type="entry name" value="P-loop containing nucleoside triphosphate hydrolases"/>
    <property type="match status" value="1"/>
</dbReference>
<organism evidence="15">
    <name type="scientific">Albugo laibachii Nc14</name>
    <dbReference type="NCBI Taxonomy" id="890382"/>
    <lineage>
        <taxon>Eukaryota</taxon>
        <taxon>Sar</taxon>
        <taxon>Stramenopiles</taxon>
        <taxon>Oomycota</taxon>
        <taxon>Peronosporomycetes</taxon>
        <taxon>Albuginales</taxon>
        <taxon>Albuginaceae</taxon>
        <taxon>Albugo</taxon>
    </lineage>
</organism>
<dbReference type="EMBL" id="FR824062">
    <property type="protein sequence ID" value="CCA16015.1"/>
    <property type="molecule type" value="Genomic_DNA"/>
</dbReference>
<dbReference type="GO" id="GO:0016787">
    <property type="term" value="F:hydrolase activity"/>
    <property type="evidence" value="ECO:0007669"/>
    <property type="project" value="UniProtKB-KW"/>
</dbReference>
<dbReference type="NCBIfam" id="TIGR00614">
    <property type="entry name" value="recQ_fam"/>
    <property type="match status" value="1"/>
</dbReference>
<evidence type="ECO:0000256" key="10">
    <source>
        <dbReference type="ARBA" id="ARBA00034808"/>
    </source>
</evidence>
<dbReference type="GO" id="GO:0043138">
    <property type="term" value="F:3'-5' DNA helicase activity"/>
    <property type="evidence" value="ECO:0007669"/>
    <property type="project" value="UniProtKB-EC"/>
</dbReference>
<gene>
    <name evidence="15" type="primary">AlNc14C17G1803</name>
    <name evidence="15" type="ORF">ALNC14_021580</name>
</gene>
<feature type="domain" description="GRF-type" evidence="14">
    <location>
        <begin position="592"/>
        <end position="635"/>
    </location>
</feature>